<dbReference type="Pfam" id="PF13456">
    <property type="entry name" value="RVT_3"/>
    <property type="match status" value="1"/>
</dbReference>
<dbReference type="PANTHER" id="PTHR47074">
    <property type="entry name" value="BNAC02G40300D PROTEIN"/>
    <property type="match status" value="1"/>
</dbReference>
<feature type="domain" description="RNase H type-1" evidence="2">
    <location>
        <begin position="115"/>
        <end position="234"/>
    </location>
</feature>
<reference evidence="3" key="1">
    <citation type="submission" date="2018-06" db="EMBL/GenBank/DDBJ databases">
        <title>WGS assembly of Brassica rapa FPsc.</title>
        <authorList>
            <person name="Bowman J."/>
            <person name="Kohchi T."/>
            <person name="Yamato K."/>
            <person name="Jenkins J."/>
            <person name="Shu S."/>
            <person name="Ishizaki K."/>
            <person name="Yamaoka S."/>
            <person name="Nishihama R."/>
            <person name="Nakamura Y."/>
            <person name="Berger F."/>
            <person name="Adam C."/>
            <person name="Aki S."/>
            <person name="Althoff F."/>
            <person name="Araki T."/>
            <person name="Arteaga-Vazquez M."/>
            <person name="Balasubrmanian S."/>
            <person name="Bauer D."/>
            <person name="Boehm C."/>
            <person name="Briginshaw L."/>
            <person name="Caballero-Perez J."/>
            <person name="Catarino B."/>
            <person name="Chen F."/>
            <person name="Chiyoda S."/>
            <person name="Chovatia M."/>
            <person name="Davies K."/>
            <person name="Delmans M."/>
            <person name="Demura T."/>
            <person name="Dierschke T."/>
            <person name="Dolan L."/>
            <person name="Dorantes-Acosta A."/>
            <person name="Eklund D."/>
            <person name="Florent S."/>
            <person name="Flores-Sandoval E."/>
            <person name="Fujiyama A."/>
            <person name="Fukuzawa H."/>
            <person name="Galik B."/>
            <person name="Grimanelli D."/>
            <person name="Grimwood J."/>
            <person name="Grossniklaus U."/>
            <person name="Hamada T."/>
            <person name="Haseloff J."/>
            <person name="Hetherington A."/>
            <person name="Higo A."/>
            <person name="Hirakawa Y."/>
            <person name="Hundley H."/>
            <person name="Ikeda Y."/>
            <person name="Inoue K."/>
            <person name="Inoue S."/>
            <person name="Ishida S."/>
            <person name="Jia Q."/>
            <person name="Kakita M."/>
            <person name="Kanazawa T."/>
            <person name="Kawai Y."/>
            <person name="Kawashima T."/>
            <person name="Kennedy M."/>
            <person name="Kinose K."/>
            <person name="Kinoshita T."/>
            <person name="Kohara Y."/>
            <person name="Koide E."/>
            <person name="Komatsu K."/>
            <person name="Kopischke S."/>
            <person name="Kubo M."/>
            <person name="Kyozuka J."/>
            <person name="Lagercrantz U."/>
            <person name="Lin S."/>
            <person name="Lindquist E."/>
            <person name="Lipzen A."/>
            <person name="Lu C."/>
            <person name="Luna E."/>
            <person name="Martienssen R."/>
            <person name="Minamino N."/>
            <person name="Mizutani M."/>
            <person name="Mizutani M."/>
            <person name="Mochizuki N."/>
            <person name="Monte I."/>
            <person name="Mosher R."/>
            <person name="Nagasaki H."/>
            <person name="Nakagami H."/>
            <person name="Naramoto S."/>
            <person name="Nishitani K."/>
            <person name="Ohtani M."/>
            <person name="Okamoto T."/>
            <person name="Okumura M."/>
            <person name="Phillips J."/>
            <person name="Pollak B."/>
            <person name="Reinders A."/>
            <person name="Roevekamp M."/>
            <person name="Sano R."/>
            <person name="Sawa S."/>
            <person name="Schmid M."/>
            <person name="Shirakawa M."/>
            <person name="Solano R."/>
            <person name="Spunde A."/>
            <person name="Suetsugu N."/>
            <person name="Sugano S."/>
            <person name="Sugiyama A."/>
            <person name="Sun R."/>
            <person name="Suzuki Y."/>
            <person name="Takenaka M."/>
            <person name="Takezawa D."/>
            <person name="Tomogane H."/>
            <person name="Tsuzuki M."/>
            <person name="Ueda T."/>
            <person name="Umeda M."/>
            <person name="Ward J."/>
            <person name="Watanabe Y."/>
            <person name="Yazaki K."/>
            <person name="Yokoyama R."/>
            <person name="Yoshitake Y."/>
            <person name="Yotsui I."/>
            <person name="Zachgo S."/>
            <person name="Schmutz J."/>
        </authorList>
    </citation>
    <scope>NUCLEOTIDE SEQUENCE [LARGE SCALE GENOMIC DNA]</scope>
</reference>
<evidence type="ECO:0000256" key="1">
    <source>
        <dbReference type="SAM" id="MobiDB-lite"/>
    </source>
</evidence>
<dbReference type="InterPro" id="IPR012337">
    <property type="entry name" value="RNaseH-like_sf"/>
</dbReference>
<dbReference type="AlphaFoldDB" id="A0A397KY87"/>
<dbReference type="PANTHER" id="PTHR47074:SF49">
    <property type="entry name" value="POLYNUCLEOTIDYL TRANSFERASE, RIBONUCLEASE H-LIKE SUPERFAMILY PROTEIN"/>
    <property type="match status" value="1"/>
</dbReference>
<dbReference type="CDD" id="cd06222">
    <property type="entry name" value="RNase_H_like"/>
    <property type="match status" value="1"/>
</dbReference>
<dbReference type="InterPro" id="IPR002156">
    <property type="entry name" value="RNaseH_domain"/>
</dbReference>
<evidence type="ECO:0000259" key="2">
    <source>
        <dbReference type="Pfam" id="PF13456"/>
    </source>
</evidence>
<dbReference type="InterPro" id="IPR044730">
    <property type="entry name" value="RNase_H-like_dom_plant"/>
</dbReference>
<dbReference type="GO" id="GO:0003676">
    <property type="term" value="F:nucleic acid binding"/>
    <property type="evidence" value="ECO:0007669"/>
    <property type="project" value="InterPro"/>
</dbReference>
<protein>
    <recommendedName>
        <fullName evidence="2">RNase H type-1 domain-containing protein</fullName>
    </recommendedName>
</protein>
<dbReference type="Gene3D" id="3.30.420.10">
    <property type="entry name" value="Ribonuclease H-like superfamily/Ribonuclease H"/>
    <property type="match status" value="1"/>
</dbReference>
<evidence type="ECO:0000313" key="3">
    <source>
        <dbReference type="EMBL" id="RIA05392.1"/>
    </source>
</evidence>
<dbReference type="InterPro" id="IPR036397">
    <property type="entry name" value="RNaseH_sf"/>
</dbReference>
<feature type="region of interest" description="Disordered" evidence="1">
    <location>
        <begin position="81"/>
        <end position="106"/>
    </location>
</feature>
<accession>A0A397KY87</accession>
<dbReference type="Proteomes" id="UP000264353">
    <property type="component" value="Unassembled WGS sequence"/>
</dbReference>
<name>A0A397KY87_BRACM</name>
<gene>
    <name evidence="3" type="ORF">BRARA_K00309</name>
</gene>
<proteinExistence type="predicted"/>
<dbReference type="InterPro" id="IPR052929">
    <property type="entry name" value="RNase_H-like_EbsB-rel"/>
</dbReference>
<dbReference type="EMBL" id="KZ864144">
    <property type="protein sequence ID" value="RIA05392.1"/>
    <property type="molecule type" value="Genomic_DNA"/>
</dbReference>
<organism evidence="3">
    <name type="scientific">Brassica campestris</name>
    <name type="common">Field mustard</name>
    <dbReference type="NCBI Taxonomy" id="3711"/>
    <lineage>
        <taxon>Eukaryota</taxon>
        <taxon>Viridiplantae</taxon>
        <taxon>Streptophyta</taxon>
        <taxon>Embryophyta</taxon>
        <taxon>Tracheophyta</taxon>
        <taxon>Spermatophyta</taxon>
        <taxon>Magnoliopsida</taxon>
        <taxon>eudicotyledons</taxon>
        <taxon>Gunneridae</taxon>
        <taxon>Pentapetalae</taxon>
        <taxon>rosids</taxon>
        <taxon>malvids</taxon>
        <taxon>Brassicales</taxon>
        <taxon>Brassicaceae</taxon>
        <taxon>Brassiceae</taxon>
        <taxon>Brassica</taxon>
    </lineage>
</organism>
<sequence length="246" mass="27148">MEVWDCAPVFWSQRPDDSTMMGFITSCSHIINLPPTGISVPLWPWLLWNIWKARNKRCFEDKTFSSMEILNKAISDAREWQNAQTPTDDHRPSQQQRSGPPITPSPDTVVCHVDAAWDAISLKCGVGGIFSGHPSASALPRLCEPRSLVSSALMAEALAVRLAVMTAAFANIKRLLILSDSLTLINILRSKESRPALFGIVFDIHYFGSYFDVVSFSHVPRLNNREADSLAKLALALPVVTSVGGE</sequence>
<dbReference type="GO" id="GO:0004523">
    <property type="term" value="F:RNA-DNA hybrid ribonuclease activity"/>
    <property type="evidence" value="ECO:0007669"/>
    <property type="project" value="InterPro"/>
</dbReference>
<dbReference type="SUPFAM" id="SSF53098">
    <property type="entry name" value="Ribonuclease H-like"/>
    <property type="match status" value="1"/>
</dbReference>